<dbReference type="PANTHER" id="PTHR18868:SF28">
    <property type="entry name" value="PEPTIDASE S1 DOMAIN-CONTAINING PROTEIN"/>
    <property type="match status" value="1"/>
</dbReference>
<dbReference type="PANTHER" id="PTHR18868">
    <property type="entry name" value="OS07G0665300 PROTEIN-RELATED"/>
    <property type="match status" value="1"/>
</dbReference>
<dbReference type="SUPFAM" id="SSF50494">
    <property type="entry name" value="Trypsin-like serine proteases"/>
    <property type="match status" value="2"/>
</dbReference>
<dbReference type="OrthoDB" id="669559at2759"/>
<dbReference type="Gene3D" id="2.40.10.120">
    <property type="match status" value="1"/>
</dbReference>
<dbReference type="Pfam" id="PF13365">
    <property type="entry name" value="Trypsin_2"/>
    <property type="match status" value="1"/>
</dbReference>
<dbReference type="InterPro" id="IPR009003">
    <property type="entry name" value="Peptidase_S1_PA"/>
</dbReference>
<organism evidence="1 2">
    <name type="scientific">Digitaria exilis</name>
    <dbReference type="NCBI Taxonomy" id="1010633"/>
    <lineage>
        <taxon>Eukaryota</taxon>
        <taxon>Viridiplantae</taxon>
        <taxon>Streptophyta</taxon>
        <taxon>Embryophyta</taxon>
        <taxon>Tracheophyta</taxon>
        <taxon>Spermatophyta</taxon>
        <taxon>Magnoliopsida</taxon>
        <taxon>Liliopsida</taxon>
        <taxon>Poales</taxon>
        <taxon>Poaceae</taxon>
        <taxon>PACMAD clade</taxon>
        <taxon>Panicoideae</taxon>
        <taxon>Panicodae</taxon>
        <taxon>Paniceae</taxon>
        <taxon>Anthephorinae</taxon>
        <taxon>Digitaria</taxon>
    </lineage>
</organism>
<accession>A0A835BHS0</accession>
<sequence>MLFACSGITLPHGTTILELTRFVTSACLVREFNEKRNRDDKLRIQVRLPDNTTTDGFMGLYDADIAIVTCIGKLCAHPVDLCLEASPDCPDGHVLAAGRAFSSGGFMAMSGSLSNESPNILLSDGPCFTEAALGGPLVGIDGRFHGMIFDLCHDAGESIKSAKFLSLKSLYDRLELFQILNPKQLHFRGYKLPKGVSSVVPSGFMKTSYRIRSLGYPMPPPLVLELNGKLRNQFEDRFGELRAWKGYPFGDLPNGPRERAWNKLQKEVVTNISRRVVSLASFNRDDTRSFACTGLLISMQRRNSIRTVVLTSASLVRSHDNEDKIDKNLRIEVFLPPNQRCDGTLECYSLHYNIAIVIVKKGFNAIRPENIFISKGMQKPSQNVVAVGRDPTHGLLMAATGKVESSNENCKLDCKELCYCTCKIKKAGIGGPLIGFDGSFVGMNFYDGSNLTPFLPRDKIINVLANVWEIPSERWPVPEPYWFHGSLDVDKYDVPELIGRKLD</sequence>
<dbReference type="Proteomes" id="UP000636709">
    <property type="component" value="Unassembled WGS sequence"/>
</dbReference>
<name>A0A835BHS0_9POAL</name>
<gene>
    <name evidence="1" type="ORF">HU200_033786</name>
</gene>
<proteinExistence type="predicted"/>
<reference evidence="1" key="1">
    <citation type="submission" date="2020-07" db="EMBL/GenBank/DDBJ databases">
        <title>Genome sequence and genetic diversity analysis of an under-domesticated orphan crop, white fonio (Digitaria exilis).</title>
        <authorList>
            <person name="Bennetzen J.L."/>
            <person name="Chen S."/>
            <person name="Ma X."/>
            <person name="Wang X."/>
            <person name="Yssel A.E.J."/>
            <person name="Chaluvadi S.R."/>
            <person name="Johnson M."/>
            <person name="Gangashetty P."/>
            <person name="Hamidou F."/>
            <person name="Sanogo M.D."/>
            <person name="Zwaenepoel A."/>
            <person name="Wallace J."/>
            <person name="Van De Peer Y."/>
            <person name="Van Deynze A."/>
        </authorList>
    </citation>
    <scope>NUCLEOTIDE SEQUENCE</scope>
    <source>
        <tissue evidence="1">Leaves</tissue>
    </source>
</reference>
<comment type="caution">
    <text evidence="1">The sequence shown here is derived from an EMBL/GenBank/DDBJ whole genome shotgun (WGS) entry which is preliminary data.</text>
</comment>
<evidence type="ECO:0000313" key="2">
    <source>
        <dbReference type="Proteomes" id="UP000636709"/>
    </source>
</evidence>
<keyword evidence="2" id="KW-1185">Reference proteome</keyword>
<evidence type="ECO:0000313" key="1">
    <source>
        <dbReference type="EMBL" id="KAF8701125.1"/>
    </source>
</evidence>
<protein>
    <submittedName>
        <fullName evidence="1">Uncharacterized protein</fullName>
    </submittedName>
</protein>
<dbReference type="EMBL" id="JACEFO010001822">
    <property type="protein sequence ID" value="KAF8701125.1"/>
    <property type="molecule type" value="Genomic_DNA"/>
</dbReference>
<dbReference type="AlphaFoldDB" id="A0A835BHS0"/>